<proteinExistence type="predicted"/>
<comment type="caution">
    <text evidence="2">The sequence shown here is derived from an EMBL/GenBank/DDBJ whole genome shotgun (WGS) entry which is preliminary data.</text>
</comment>
<accession>A0A7J7DHV5</accession>
<evidence type="ECO:0000256" key="1">
    <source>
        <dbReference type="SAM" id="MobiDB-lite"/>
    </source>
</evidence>
<keyword evidence="3" id="KW-1185">Reference proteome</keyword>
<protein>
    <submittedName>
        <fullName evidence="2">Uncharacterized protein</fullName>
    </submittedName>
</protein>
<dbReference type="PANTHER" id="PTHR35103:SF1">
    <property type="entry name" value="OS06G0115700 PROTEIN"/>
    <property type="match status" value="1"/>
</dbReference>
<sequence length="233" mass="26337">MVVPLGPGKFYGRGLPRPRFFTDVKLNPERVDPPTPVLDPLLSWAREAHWSMGGLSFNRLRLQGRIEGNVDKLRKEVEKRIKERSPPSKITIPAFSDLKSKKEALKRRVSADSPPPAPVAIKRRRRLALMDEDDDDSDREQELVEQENGEKGKRRTERFPVRKLGDDFDRVAKESGRGVGDAVMKVVEILNKENSEGHKLKRGRKGKIEGEEISSVSVSGTRTSARLAKRRSP</sequence>
<reference evidence="2 3" key="1">
    <citation type="journal article" date="2020" name="Nat. Commun.">
        <title>Genome of Tripterygium wilfordii and identification of cytochrome P450 involved in triptolide biosynthesis.</title>
        <authorList>
            <person name="Tu L."/>
            <person name="Su P."/>
            <person name="Zhang Z."/>
            <person name="Gao L."/>
            <person name="Wang J."/>
            <person name="Hu T."/>
            <person name="Zhou J."/>
            <person name="Zhang Y."/>
            <person name="Zhao Y."/>
            <person name="Liu Y."/>
            <person name="Song Y."/>
            <person name="Tong Y."/>
            <person name="Lu Y."/>
            <person name="Yang J."/>
            <person name="Xu C."/>
            <person name="Jia M."/>
            <person name="Peters R.J."/>
            <person name="Huang L."/>
            <person name="Gao W."/>
        </authorList>
    </citation>
    <scope>NUCLEOTIDE SEQUENCE [LARGE SCALE GENOMIC DNA]</scope>
    <source>
        <strain evidence="3">cv. XIE 37</strain>
        <tissue evidence="2">Leaf</tissue>
    </source>
</reference>
<dbReference type="FunCoup" id="A0A7J7DHV5">
    <property type="interactions" value="614"/>
</dbReference>
<evidence type="ECO:0000313" key="3">
    <source>
        <dbReference type="Proteomes" id="UP000593562"/>
    </source>
</evidence>
<gene>
    <name evidence="2" type="ORF">HS088_TW06G00115</name>
</gene>
<feature type="region of interest" description="Disordered" evidence="1">
    <location>
        <begin position="131"/>
        <end position="158"/>
    </location>
</feature>
<dbReference type="OrthoDB" id="1723663at2759"/>
<dbReference type="EMBL" id="JAAARO010000006">
    <property type="protein sequence ID" value="KAF5745950.1"/>
    <property type="molecule type" value="Genomic_DNA"/>
</dbReference>
<dbReference type="InParanoid" id="A0A7J7DHV5"/>
<dbReference type="AlphaFoldDB" id="A0A7J7DHV5"/>
<feature type="region of interest" description="Disordered" evidence="1">
    <location>
        <begin position="193"/>
        <end position="233"/>
    </location>
</feature>
<evidence type="ECO:0000313" key="2">
    <source>
        <dbReference type="EMBL" id="KAF5745950.1"/>
    </source>
</evidence>
<feature type="region of interest" description="Disordered" evidence="1">
    <location>
        <begin position="106"/>
        <end position="125"/>
    </location>
</feature>
<feature type="compositionally biased region" description="Acidic residues" evidence="1">
    <location>
        <begin position="131"/>
        <end position="147"/>
    </location>
</feature>
<dbReference type="Proteomes" id="UP000593562">
    <property type="component" value="Unassembled WGS sequence"/>
</dbReference>
<name>A0A7J7DHV5_TRIWF</name>
<organism evidence="2 3">
    <name type="scientific">Tripterygium wilfordii</name>
    <name type="common">Thunder God vine</name>
    <dbReference type="NCBI Taxonomy" id="458696"/>
    <lineage>
        <taxon>Eukaryota</taxon>
        <taxon>Viridiplantae</taxon>
        <taxon>Streptophyta</taxon>
        <taxon>Embryophyta</taxon>
        <taxon>Tracheophyta</taxon>
        <taxon>Spermatophyta</taxon>
        <taxon>Magnoliopsida</taxon>
        <taxon>eudicotyledons</taxon>
        <taxon>Gunneridae</taxon>
        <taxon>Pentapetalae</taxon>
        <taxon>rosids</taxon>
        <taxon>fabids</taxon>
        <taxon>Celastrales</taxon>
        <taxon>Celastraceae</taxon>
        <taxon>Tripterygium</taxon>
    </lineage>
</organism>
<dbReference type="PANTHER" id="PTHR35103">
    <property type="entry name" value="OS06G0115700 PROTEIN"/>
    <property type="match status" value="1"/>
</dbReference>